<sequence length="313" mass="34108">MVHVADVNTMTHQMATDNNNKLRETERAAETSRGLCPKDSPLSFSETAAPMGACYPKCMGKCMGEKLVEPEMQARRAQDDAAQTTLYASNQAEVLAKMRTFDLEELGLSAVSEAKEQQQEKRLVVDYEDNDGDHVELRDDSATCAPDACGLLEDQTLAVHGSARLSRRRSRHGSDVAMGAPASSLRGKSIIFEQDVKTAEPASPTTSATDEEEEATRCSKVHKLCMCEVQLHRSMESCWLVSSGQVYDVTGLVSAHPGGTRSILRKAGGPDCSRDMKFHTKTARKMMEKCFIGKLQACGDDVDCSGEANCSIM</sequence>
<dbReference type="Pfam" id="PF00173">
    <property type="entry name" value="Cyt-b5"/>
    <property type="match status" value="1"/>
</dbReference>
<dbReference type="GO" id="GO:0016020">
    <property type="term" value="C:membrane"/>
    <property type="evidence" value="ECO:0007669"/>
    <property type="project" value="TreeGrafter"/>
</dbReference>
<dbReference type="InterPro" id="IPR050668">
    <property type="entry name" value="Cytochrome_b5"/>
</dbReference>
<dbReference type="PANTHER" id="PTHR19359:SF146">
    <property type="entry name" value="B5, PUTATIVE-RELATED"/>
    <property type="match status" value="1"/>
</dbReference>
<comment type="caution">
    <text evidence="5">The sequence shown here is derived from an EMBL/GenBank/DDBJ whole genome shotgun (WGS) entry which is preliminary data.</text>
</comment>
<evidence type="ECO:0000259" key="4">
    <source>
        <dbReference type="PROSITE" id="PS50255"/>
    </source>
</evidence>
<evidence type="ECO:0000256" key="2">
    <source>
        <dbReference type="ARBA" id="ARBA00022723"/>
    </source>
</evidence>
<organism evidence="5 6">
    <name type="scientific">Phytophthora boehmeriae</name>
    <dbReference type="NCBI Taxonomy" id="109152"/>
    <lineage>
        <taxon>Eukaryota</taxon>
        <taxon>Sar</taxon>
        <taxon>Stramenopiles</taxon>
        <taxon>Oomycota</taxon>
        <taxon>Peronosporomycetes</taxon>
        <taxon>Peronosporales</taxon>
        <taxon>Peronosporaceae</taxon>
        <taxon>Phytophthora</taxon>
    </lineage>
</organism>
<dbReference type="InterPro" id="IPR001199">
    <property type="entry name" value="Cyt_B5-like_heme/steroid-bd"/>
</dbReference>
<keyword evidence="1" id="KW-0349">Heme</keyword>
<keyword evidence="2" id="KW-0479">Metal-binding</keyword>
<gene>
    <name evidence="5" type="ORF">PHYBOEH_004648</name>
</gene>
<keyword evidence="6" id="KW-1185">Reference proteome</keyword>
<dbReference type="Proteomes" id="UP000693981">
    <property type="component" value="Unassembled WGS sequence"/>
</dbReference>
<name>A0A8T1WN12_9STRA</name>
<accession>A0A8T1WN12</accession>
<dbReference type="AlphaFoldDB" id="A0A8T1WN12"/>
<proteinExistence type="predicted"/>
<feature type="domain" description="Cytochrome b5 heme-binding" evidence="4">
    <location>
        <begin position="228"/>
        <end position="296"/>
    </location>
</feature>
<keyword evidence="3" id="KW-0408">Iron</keyword>
<dbReference type="EMBL" id="JAGDFL010000244">
    <property type="protein sequence ID" value="KAG7394796.1"/>
    <property type="molecule type" value="Genomic_DNA"/>
</dbReference>
<evidence type="ECO:0000313" key="6">
    <source>
        <dbReference type="Proteomes" id="UP000693981"/>
    </source>
</evidence>
<reference evidence="5" key="1">
    <citation type="submission" date="2021-02" db="EMBL/GenBank/DDBJ databases">
        <authorList>
            <person name="Palmer J.M."/>
        </authorList>
    </citation>
    <scope>NUCLEOTIDE SEQUENCE</scope>
    <source>
        <strain evidence="5">SCRP23</strain>
    </source>
</reference>
<dbReference type="GO" id="GO:0020037">
    <property type="term" value="F:heme binding"/>
    <property type="evidence" value="ECO:0007669"/>
    <property type="project" value="TreeGrafter"/>
</dbReference>
<evidence type="ECO:0000256" key="3">
    <source>
        <dbReference type="ARBA" id="ARBA00023004"/>
    </source>
</evidence>
<dbReference type="PROSITE" id="PS50255">
    <property type="entry name" value="CYTOCHROME_B5_2"/>
    <property type="match status" value="1"/>
</dbReference>
<dbReference type="PANTHER" id="PTHR19359">
    <property type="entry name" value="CYTOCHROME B5"/>
    <property type="match status" value="1"/>
</dbReference>
<evidence type="ECO:0000256" key="1">
    <source>
        <dbReference type="ARBA" id="ARBA00022617"/>
    </source>
</evidence>
<dbReference type="SMART" id="SM01117">
    <property type="entry name" value="Cyt-b5"/>
    <property type="match status" value="1"/>
</dbReference>
<dbReference type="OrthoDB" id="260519at2759"/>
<evidence type="ECO:0000313" key="5">
    <source>
        <dbReference type="EMBL" id="KAG7394796.1"/>
    </source>
</evidence>
<dbReference type="GO" id="GO:0046872">
    <property type="term" value="F:metal ion binding"/>
    <property type="evidence" value="ECO:0007669"/>
    <property type="project" value="UniProtKB-KW"/>
</dbReference>
<protein>
    <recommendedName>
        <fullName evidence="4">Cytochrome b5 heme-binding domain-containing protein</fullName>
    </recommendedName>
</protein>